<evidence type="ECO:0000256" key="1">
    <source>
        <dbReference type="ARBA" id="ARBA00022475"/>
    </source>
</evidence>
<evidence type="ECO:0000256" key="4">
    <source>
        <dbReference type="ARBA" id="ARBA00023136"/>
    </source>
</evidence>
<dbReference type="RefSeq" id="WP_013139405.1">
    <property type="nucleotide sequence ID" value="NC_014168.1"/>
</dbReference>
<dbReference type="eggNOG" id="COG2304">
    <property type="taxonomic scope" value="Bacteria"/>
</dbReference>
<keyword evidence="1" id="KW-1003">Cell membrane</keyword>
<gene>
    <name evidence="7" type="ordered locus">Srot_2519</name>
</gene>
<keyword evidence="3 5" id="KW-1133">Transmembrane helix</keyword>
<feature type="transmembrane region" description="Helical" evidence="5">
    <location>
        <begin position="17"/>
        <end position="36"/>
    </location>
</feature>
<evidence type="ECO:0000313" key="8">
    <source>
        <dbReference type="Proteomes" id="UP000002247"/>
    </source>
</evidence>
<dbReference type="PANTHER" id="PTHR22550">
    <property type="entry name" value="SPORE GERMINATION PROTEIN"/>
    <property type="match status" value="1"/>
</dbReference>
<keyword evidence="8" id="KW-1185">Reference proteome</keyword>
<name>D6ZBK4_SEGRD</name>
<dbReference type="Proteomes" id="UP000002247">
    <property type="component" value="Chromosome"/>
</dbReference>
<evidence type="ECO:0000256" key="5">
    <source>
        <dbReference type="SAM" id="Phobius"/>
    </source>
</evidence>
<dbReference type="SMART" id="SM00327">
    <property type="entry name" value="VWA"/>
    <property type="match status" value="1"/>
</dbReference>
<evidence type="ECO:0000313" key="7">
    <source>
        <dbReference type="EMBL" id="ADG98956.1"/>
    </source>
</evidence>
<dbReference type="PANTHER" id="PTHR22550:SF5">
    <property type="entry name" value="LEUCINE ZIPPER PROTEIN 4"/>
    <property type="match status" value="1"/>
</dbReference>
<evidence type="ECO:0000256" key="2">
    <source>
        <dbReference type="ARBA" id="ARBA00022692"/>
    </source>
</evidence>
<accession>D6ZBK4</accession>
<protein>
    <submittedName>
        <fullName evidence="7">von Willebrand factor type A</fullName>
    </submittedName>
</protein>
<keyword evidence="2 5" id="KW-0812">Transmembrane</keyword>
<organism evidence="7 8">
    <name type="scientific">Segniliparus rotundus (strain ATCC BAA-972 / CDC 1076 / CIP 108378 / DSM 44985 / JCM 13578)</name>
    <dbReference type="NCBI Taxonomy" id="640132"/>
    <lineage>
        <taxon>Bacteria</taxon>
        <taxon>Bacillati</taxon>
        <taxon>Actinomycetota</taxon>
        <taxon>Actinomycetes</taxon>
        <taxon>Mycobacteriales</taxon>
        <taxon>Segniliparaceae</taxon>
        <taxon>Segniliparus</taxon>
    </lineage>
</organism>
<dbReference type="PROSITE" id="PS50234">
    <property type="entry name" value="VWFA"/>
    <property type="match status" value="1"/>
</dbReference>
<reference evidence="7 8" key="1">
    <citation type="journal article" date="2010" name="Stand. Genomic Sci.">
        <title>Complete genome sequence of Segniliparus rotundus type strain (CDC 1076).</title>
        <authorList>
            <person name="Sikorski J."/>
            <person name="Lapidus A."/>
            <person name="Copeland A."/>
            <person name="Misra M."/>
            <person name="Glavina Del Rio T."/>
            <person name="Nolan M."/>
            <person name="Lucas S."/>
            <person name="Chen F."/>
            <person name="Tice H."/>
            <person name="Cheng J.F."/>
            <person name="Jando M."/>
            <person name="Schneider S."/>
            <person name="Bruce D."/>
            <person name="Goodwin L."/>
            <person name="Pitluck S."/>
            <person name="Liolios K."/>
            <person name="Mikhailova N."/>
            <person name="Pati A."/>
            <person name="Ivanova N."/>
            <person name="Mavromatis K."/>
            <person name="Chen A."/>
            <person name="Palaniappan K."/>
            <person name="Chertkov O."/>
            <person name="Land M."/>
            <person name="Hauser L."/>
            <person name="Chang Y.J."/>
            <person name="Jeffries C.D."/>
            <person name="Brettin T."/>
            <person name="Detter J.C."/>
            <person name="Han C."/>
            <person name="Rohde M."/>
            <person name="Goker M."/>
            <person name="Bristow J."/>
            <person name="Eisen J.A."/>
            <person name="Markowitz V."/>
            <person name="Hugenholtz P."/>
            <person name="Kyrpides N.C."/>
            <person name="Klenk H.P."/>
        </authorList>
    </citation>
    <scope>NUCLEOTIDE SEQUENCE [LARGE SCALE GENOMIC DNA]</scope>
    <source>
        <strain evidence="8">ATCC BAA-972 / CDC 1076 / CIP 108378 / DSM 44985 / JCM 13578</strain>
    </source>
</reference>
<sequence length="343" mass="36579">MNDTSNKFGDPFSPMHGVWYLLLFVVAAVLAGYVGAQILRRRRYQRFANTELLDSIAPTRPGLTRHIPAAVLLAGLVFLTVALAGPTAVSQVAKNQATVILVLDISKSMAATDVKPSRVDAARAAAIKFVDGMAPTVQLGVVTFAGSAQPLVRPSTDHETAKKVIDQMIRADKLEKQTATGEGIYTALQQIETIAGALGGKNHTPPARIVLVSDGKETVPDDLNAPRGAYAAARTAKEKHIPVCTVAFGTKSGKITIDNQVDEVPVDLDSLKKISDLSNSPGNSCRFFPAESQAELAQIYQSLNEDIGYENVRSESSRIWALWGTVLIAGAAGASFFLNRGLP</sequence>
<evidence type="ECO:0000256" key="3">
    <source>
        <dbReference type="ARBA" id="ARBA00022989"/>
    </source>
</evidence>
<dbReference type="Pfam" id="PF13519">
    <property type="entry name" value="VWA_2"/>
    <property type="match status" value="1"/>
</dbReference>
<feature type="transmembrane region" description="Helical" evidence="5">
    <location>
        <begin position="320"/>
        <end position="338"/>
    </location>
</feature>
<dbReference type="KEGG" id="srt:Srot_2519"/>
<dbReference type="AlphaFoldDB" id="D6ZBK4"/>
<dbReference type="SUPFAM" id="SSF53300">
    <property type="entry name" value="vWA-like"/>
    <property type="match status" value="1"/>
</dbReference>
<dbReference type="HOGENOM" id="CLU_024570_2_0_11"/>
<dbReference type="EMBL" id="CP001958">
    <property type="protein sequence ID" value="ADG98956.1"/>
    <property type="molecule type" value="Genomic_DNA"/>
</dbReference>
<proteinExistence type="predicted"/>
<dbReference type="InterPro" id="IPR036465">
    <property type="entry name" value="vWFA_dom_sf"/>
</dbReference>
<dbReference type="OrthoDB" id="8882959at2"/>
<keyword evidence="4 5" id="KW-0472">Membrane</keyword>
<feature type="domain" description="VWFA" evidence="6">
    <location>
        <begin position="98"/>
        <end position="303"/>
    </location>
</feature>
<dbReference type="InterPro" id="IPR050768">
    <property type="entry name" value="UPF0353/GerABKA_families"/>
</dbReference>
<dbReference type="Gene3D" id="3.40.50.410">
    <property type="entry name" value="von Willebrand factor, type A domain"/>
    <property type="match status" value="1"/>
</dbReference>
<feature type="transmembrane region" description="Helical" evidence="5">
    <location>
        <begin position="69"/>
        <end position="89"/>
    </location>
</feature>
<evidence type="ECO:0000259" key="6">
    <source>
        <dbReference type="PROSITE" id="PS50234"/>
    </source>
</evidence>
<dbReference type="InterPro" id="IPR002035">
    <property type="entry name" value="VWF_A"/>
</dbReference>
<dbReference type="STRING" id="640132.Srot_2519"/>